<dbReference type="InterPro" id="IPR052782">
    <property type="entry name" value="Oocyte-zygote_transition_reg"/>
</dbReference>
<feature type="chain" id="PRO_5005895440" evidence="2">
    <location>
        <begin position="24"/>
        <end position="1093"/>
    </location>
</feature>
<protein>
    <submittedName>
        <fullName evidence="6">Tyrosine-protein phosphatase domain-containing protein</fullName>
    </submittedName>
</protein>
<evidence type="ECO:0000313" key="5">
    <source>
        <dbReference type="Proteomes" id="UP000046392"/>
    </source>
</evidence>
<dbReference type="PANTHER" id="PTHR46163:SF5">
    <property type="entry name" value="TYROSINE-PROTEIN PHOSPHATASE"/>
    <property type="match status" value="1"/>
</dbReference>
<dbReference type="InterPro" id="IPR016130">
    <property type="entry name" value="Tyr_Pase_AS"/>
</dbReference>
<dbReference type="SUPFAM" id="SSF52799">
    <property type="entry name" value="(Phosphotyrosine protein) phosphatases II"/>
    <property type="match status" value="2"/>
</dbReference>
<dbReference type="InterPro" id="IPR000242">
    <property type="entry name" value="PTP_cat"/>
</dbReference>
<reference evidence="6" key="1">
    <citation type="submission" date="2017-02" db="UniProtKB">
        <authorList>
            <consortium name="WormBaseParasite"/>
        </authorList>
    </citation>
    <scope>IDENTIFICATION</scope>
</reference>
<feature type="signal peptide" evidence="2">
    <location>
        <begin position="1"/>
        <end position="23"/>
    </location>
</feature>
<keyword evidence="1" id="KW-0175">Coiled coil</keyword>
<dbReference type="SMART" id="SM00404">
    <property type="entry name" value="PTPc_motif"/>
    <property type="match status" value="2"/>
</dbReference>
<feature type="domain" description="Tyrosine specific protein phosphatases" evidence="4">
    <location>
        <begin position="984"/>
        <end position="1056"/>
    </location>
</feature>
<evidence type="ECO:0000259" key="4">
    <source>
        <dbReference type="PROSITE" id="PS50056"/>
    </source>
</evidence>
<dbReference type="AlphaFoldDB" id="A0A0N5C6C9"/>
<dbReference type="Pfam" id="PF24490">
    <property type="entry name" value="DUF7585"/>
    <property type="match status" value="1"/>
</dbReference>
<dbReference type="Proteomes" id="UP000046392">
    <property type="component" value="Unplaced"/>
</dbReference>
<keyword evidence="2" id="KW-0732">Signal</keyword>
<dbReference type="InterPro" id="IPR056006">
    <property type="entry name" value="DUF7584"/>
</dbReference>
<dbReference type="Pfam" id="PF24486">
    <property type="entry name" value="DUF7583"/>
    <property type="match status" value="1"/>
</dbReference>
<dbReference type="InterPro" id="IPR056007">
    <property type="entry name" value="DUF7585"/>
</dbReference>
<dbReference type="SMART" id="SM00194">
    <property type="entry name" value="PTPc"/>
    <property type="match status" value="1"/>
</dbReference>
<proteinExistence type="predicted"/>
<evidence type="ECO:0000259" key="3">
    <source>
        <dbReference type="PROSITE" id="PS50055"/>
    </source>
</evidence>
<name>A0A0N5C6C9_STREA</name>
<accession>A0A0N5C6C9</accession>
<feature type="domain" description="Tyrosine-protein phosphatase" evidence="3">
    <location>
        <begin position="500"/>
        <end position="741"/>
    </location>
</feature>
<feature type="domain" description="Tyrosine-protein phosphatase" evidence="3">
    <location>
        <begin position="832"/>
        <end position="1065"/>
    </location>
</feature>
<dbReference type="PROSITE" id="PS00383">
    <property type="entry name" value="TYR_PHOSPHATASE_1"/>
    <property type="match status" value="1"/>
</dbReference>
<feature type="coiled-coil region" evidence="1">
    <location>
        <begin position="457"/>
        <end position="495"/>
    </location>
</feature>
<keyword evidence="5" id="KW-1185">Reference proteome</keyword>
<dbReference type="InterPro" id="IPR003595">
    <property type="entry name" value="Tyr_Pase_cat"/>
</dbReference>
<dbReference type="GO" id="GO:0004725">
    <property type="term" value="F:protein tyrosine phosphatase activity"/>
    <property type="evidence" value="ECO:0007669"/>
    <property type="project" value="InterPro"/>
</dbReference>
<dbReference type="InterPro" id="IPR029021">
    <property type="entry name" value="Prot-tyrosine_phosphatase-like"/>
</dbReference>
<evidence type="ECO:0000256" key="1">
    <source>
        <dbReference type="SAM" id="Coils"/>
    </source>
</evidence>
<sequence>MFLKLYWLGAALTLMSLPTQLQGQDQQKYFPYILRDITNTTFPFNLNVTTNSDTVHVKCPNAKYNHKTPNDSFVPNVDIFQEKSIYSNPLNKFAWVPLLRQSNNQALITCGKIYIENVQGPEIKEQWIYKVMWENATNVEGFLKREQRTKDVSDKHQKCSTTANKIIIFGSKKEGGYSRIPNPEIVPDLYVNQMLYYFVKPDDDEMKKEPCGIIKIFGKEPKIKLLKHEPTPDSPQTDDIYIVKTDEKTIDVVLDMKGNLKYYQGEKIILKKMKYRERGAKVIEGSDTLISSNFTINGYDIIELIYNIPSEETYNNISKKYYFAPSLKEHIINEGTIKYFQNETYKNPNCPLFYLNIGYLNKFKYNVTEKDYNNSVHVDSIKEISSKTDSHIFFNGAEDPHLTISCFYKTLNGNITTTTEFVDLDKLDLIEKMKEEETMEKFRKINETAELKIIESTKNFDKTMKEKEKKMQEEKKKAEKKLDETNKAIKDKKYLSMKMLVPTFLKAMKTDDEVDIVISDLFDETLVNCHKNLPRKIQAHYVYTDAEERRYILSDGPTIHNQSSFWQMIYEEDIATIIAIIYDKRSEDNDEAINDLYWKTDKRAYGDITVAHYKKIEVNVLSVTGYQLLLERKGYESKNLKIFHAFNWKENDIPQSDLQFFSIYQEIIKVAPKKNILIHSSQGTGARVYMLTYFACIYDALKSNDDVNCPLEVIKDIRNRRYGGNLVPYEFAYLIKALVTAFFNNKILVDFSQRRTDFISNYDSYFYDYLKRKEQMSDELKEFLNFVNIVDKGKIYEYKSVFYNLGRIDPKTLPNCCQRFQKAIDNFQNGKDVKKCRYKNIQCLDSSRVTVNGKPDTDKDSFIHANKFEYTTKNNKTRKMILCQAPLVDTIDDMLDMILRYKITVIVILVKPEEATGPEKKWIPYFPEQDQAFETLNFTVSKVKFKKVDANSIAETTYDLMSKKGLGKMNFTILHYQGVPSEHKSIYSLYKRIISLRTDDYVAIHCSAGIGRTGALALIIYLIDTINYFPNFDPIARLKCLREHRYLAIQGFNQFVFALMVVFEHYKKEINDMDSEAYDKFLAIAENVFKKEK</sequence>
<evidence type="ECO:0000313" key="6">
    <source>
        <dbReference type="WBParaSite" id="SPAL_0001349900.1"/>
    </source>
</evidence>
<dbReference type="STRING" id="174720.A0A0N5C6C9"/>
<dbReference type="PROSITE" id="PS50055">
    <property type="entry name" value="TYR_PHOSPHATASE_PTP"/>
    <property type="match status" value="2"/>
</dbReference>
<dbReference type="Gene3D" id="3.90.190.10">
    <property type="entry name" value="Protein tyrosine phosphatase superfamily"/>
    <property type="match status" value="2"/>
</dbReference>
<dbReference type="InterPro" id="IPR000387">
    <property type="entry name" value="Tyr_Pase_dom"/>
</dbReference>
<evidence type="ECO:0000256" key="2">
    <source>
        <dbReference type="SAM" id="SignalP"/>
    </source>
</evidence>
<dbReference type="CDD" id="cd00047">
    <property type="entry name" value="PTPc"/>
    <property type="match status" value="1"/>
</dbReference>
<organism evidence="5 6">
    <name type="scientific">Strongyloides papillosus</name>
    <name type="common">Intestinal threadworm</name>
    <dbReference type="NCBI Taxonomy" id="174720"/>
    <lineage>
        <taxon>Eukaryota</taxon>
        <taxon>Metazoa</taxon>
        <taxon>Ecdysozoa</taxon>
        <taxon>Nematoda</taxon>
        <taxon>Chromadorea</taxon>
        <taxon>Rhabditida</taxon>
        <taxon>Tylenchina</taxon>
        <taxon>Panagrolaimomorpha</taxon>
        <taxon>Strongyloidoidea</taxon>
        <taxon>Strongyloididae</taxon>
        <taxon>Strongyloides</taxon>
    </lineage>
</organism>
<dbReference type="PANTHER" id="PTHR46163">
    <property type="entry name" value="TYROSINE-PROTEIN PHOSPHATASE-RELATED"/>
    <property type="match status" value="1"/>
</dbReference>
<dbReference type="Pfam" id="PF00102">
    <property type="entry name" value="Y_phosphatase"/>
    <property type="match status" value="2"/>
</dbReference>
<dbReference type="PROSITE" id="PS50056">
    <property type="entry name" value="TYR_PHOSPHATASE_2"/>
    <property type="match status" value="1"/>
</dbReference>
<dbReference type="PRINTS" id="PR00700">
    <property type="entry name" value="PRTYPHPHTASE"/>
</dbReference>
<dbReference type="Pfam" id="PF24488">
    <property type="entry name" value="DUF7584"/>
    <property type="match status" value="1"/>
</dbReference>
<dbReference type="InterPro" id="IPR056005">
    <property type="entry name" value="DUF7583"/>
</dbReference>
<dbReference type="WBParaSite" id="SPAL_0001349900.1">
    <property type="protein sequence ID" value="SPAL_0001349900.1"/>
    <property type="gene ID" value="SPAL_0001349900"/>
</dbReference>